<dbReference type="SUPFAM" id="SSF51905">
    <property type="entry name" value="FAD/NAD(P)-binding domain"/>
    <property type="match status" value="1"/>
</dbReference>
<keyword evidence="5" id="KW-0809">Transit peptide</keyword>
<dbReference type="GO" id="GO:0070221">
    <property type="term" value="P:sulfide oxidation, using sulfide:quinone oxidoreductase"/>
    <property type="evidence" value="ECO:0007669"/>
    <property type="project" value="TreeGrafter"/>
</dbReference>
<sequence length="398" mass="44189">MDTHFQILIVGGGNAGISVAAQLLRKDPNLTLAIVEPSDKHYYQPAWTLVGGGEFALEDTIRTEAEVMPERAVWIRDRAVAFVPDQNQVETATSGILTYDYLVVCPGIQLNWGQIKGLPETLGKNGVCSNYAVDQCSYTWETVRNFKGGTALFTSPGTPVKCGGAPQKVMYLSSDHFKRRGILKQTRVEFCTAGGMLFGVKKYAAALEKVVARYGIHLFFRHDLISIDGPQKKVVFKVTDRQGHTTEVTKSFDMIHVTPPQSAPDFVRESPLADAAGWIDVDPHTLRHRHYDNVFGLGDATNTPNAKTGAAVRKQAPVVVENLLAALQHRSLPATYNGYGSCPLVTGIGRLILAEFDYNHEPQESFPFDQARERFSMYQLKKRVLPWMYWNKILKGTA</sequence>
<dbReference type="GO" id="GO:0070224">
    <property type="term" value="F:sulfide:quinone oxidoreductase activity"/>
    <property type="evidence" value="ECO:0007669"/>
    <property type="project" value="TreeGrafter"/>
</dbReference>
<dbReference type="GO" id="GO:0048038">
    <property type="term" value="F:quinone binding"/>
    <property type="evidence" value="ECO:0007669"/>
    <property type="project" value="UniProtKB-KW"/>
</dbReference>
<evidence type="ECO:0000313" key="7">
    <source>
        <dbReference type="EMBL" id="SDL91990.1"/>
    </source>
</evidence>
<evidence type="ECO:0000256" key="3">
    <source>
        <dbReference type="ARBA" id="ARBA00022719"/>
    </source>
</evidence>
<dbReference type="InterPro" id="IPR036188">
    <property type="entry name" value="FAD/NAD-bd_sf"/>
</dbReference>
<evidence type="ECO:0000256" key="1">
    <source>
        <dbReference type="ARBA" id="ARBA00001974"/>
    </source>
</evidence>
<dbReference type="Gene3D" id="3.50.50.60">
    <property type="entry name" value="FAD/NAD(P)-binding domain"/>
    <property type="match status" value="2"/>
</dbReference>
<evidence type="ECO:0000256" key="6">
    <source>
        <dbReference type="ARBA" id="ARBA00023002"/>
    </source>
</evidence>
<evidence type="ECO:0000256" key="2">
    <source>
        <dbReference type="ARBA" id="ARBA00022630"/>
    </source>
</evidence>
<dbReference type="EMBL" id="FNFO01000009">
    <property type="protein sequence ID" value="SDL91990.1"/>
    <property type="molecule type" value="Genomic_DNA"/>
</dbReference>
<dbReference type="PANTHER" id="PTHR10632">
    <property type="entry name" value="SULFIDE:QUINONE OXIDOREDUCTASE"/>
    <property type="match status" value="1"/>
</dbReference>
<proteinExistence type="predicted"/>
<evidence type="ECO:0000256" key="4">
    <source>
        <dbReference type="ARBA" id="ARBA00022827"/>
    </source>
</evidence>
<dbReference type="GO" id="GO:0071949">
    <property type="term" value="F:FAD binding"/>
    <property type="evidence" value="ECO:0007669"/>
    <property type="project" value="TreeGrafter"/>
</dbReference>
<dbReference type="OrthoDB" id="9805710at2"/>
<dbReference type="InterPro" id="IPR015904">
    <property type="entry name" value="Sulphide_quinone_reductase"/>
</dbReference>
<keyword evidence="2" id="KW-0285">Flavoprotein</keyword>
<gene>
    <name evidence="7" type="ORF">SAMN05421823_10933</name>
</gene>
<dbReference type="STRING" id="1075417.SAMN05421823_10933"/>
<dbReference type="RefSeq" id="WP_089685472.1">
    <property type="nucleotide sequence ID" value="NZ_FNFO01000009.1"/>
</dbReference>
<reference evidence="7 8" key="1">
    <citation type="submission" date="2016-10" db="EMBL/GenBank/DDBJ databases">
        <authorList>
            <person name="de Groot N.N."/>
        </authorList>
    </citation>
    <scope>NUCLEOTIDE SEQUENCE [LARGE SCALE GENOMIC DNA]</scope>
    <source>
        <strain evidence="7 8">DSM 25186</strain>
    </source>
</reference>
<dbReference type="FunFam" id="3.50.50.60:FF:000034">
    <property type="entry name" value="sulfide:quinone oxidoreductase, mitochondrial"/>
    <property type="match status" value="1"/>
</dbReference>
<dbReference type="AlphaFoldDB" id="A0A1G9P007"/>
<protein>
    <submittedName>
        <fullName evidence="7">Sulfide:quinone oxidoreductase</fullName>
    </submittedName>
</protein>
<keyword evidence="8" id="KW-1185">Reference proteome</keyword>
<accession>A0A1G9P007</accession>
<dbReference type="PANTHER" id="PTHR10632:SF2">
    <property type="entry name" value="SULFIDE:QUINONE OXIDOREDUCTASE, MITOCHONDRIAL"/>
    <property type="match status" value="1"/>
</dbReference>
<name>A0A1G9P007_9BACT</name>
<evidence type="ECO:0000313" key="8">
    <source>
        <dbReference type="Proteomes" id="UP000198510"/>
    </source>
</evidence>
<keyword evidence="3" id="KW-0874">Quinone</keyword>
<keyword evidence="4" id="KW-0274">FAD</keyword>
<evidence type="ECO:0000256" key="5">
    <source>
        <dbReference type="ARBA" id="ARBA00022946"/>
    </source>
</evidence>
<organism evidence="7 8">
    <name type="scientific">Catalinimonas alkaloidigena</name>
    <dbReference type="NCBI Taxonomy" id="1075417"/>
    <lineage>
        <taxon>Bacteria</taxon>
        <taxon>Pseudomonadati</taxon>
        <taxon>Bacteroidota</taxon>
        <taxon>Cytophagia</taxon>
        <taxon>Cytophagales</taxon>
        <taxon>Catalimonadaceae</taxon>
        <taxon>Catalinimonas</taxon>
    </lineage>
</organism>
<comment type="cofactor">
    <cofactor evidence="1">
        <name>FAD</name>
        <dbReference type="ChEBI" id="CHEBI:57692"/>
    </cofactor>
</comment>
<keyword evidence="6" id="KW-0560">Oxidoreductase</keyword>
<dbReference type="Proteomes" id="UP000198510">
    <property type="component" value="Unassembled WGS sequence"/>
</dbReference>